<protein>
    <submittedName>
        <fullName evidence="3">Nephrin</fullName>
    </submittedName>
</protein>
<keyword evidence="4" id="KW-1185">Reference proteome</keyword>
<gene>
    <name evidence="3" type="ORF">OBRU01_23643</name>
</gene>
<evidence type="ECO:0000313" key="4">
    <source>
        <dbReference type="Proteomes" id="UP000037510"/>
    </source>
</evidence>
<dbReference type="EMBL" id="JTDY01007466">
    <property type="protein sequence ID" value="KOB65178.1"/>
    <property type="molecule type" value="Genomic_DNA"/>
</dbReference>
<evidence type="ECO:0000256" key="1">
    <source>
        <dbReference type="SAM" id="MobiDB-lite"/>
    </source>
</evidence>
<dbReference type="Proteomes" id="UP000037510">
    <property type="component" value="Unassembled WGS sequence"/>
</dbReference>
<dbReference type="InterPro" id="IPR007110">
    <property type="entry name" value="Ig-like_dom"/>
</dbReference>
<dbReference type="PROSITE" id="PS50835">
    <property type="entry name" value="IG_LIKE"/>
    <property type="match status" value="1"/>
</dbReference>
<name>A0A0L7KPF5_OPEBR</name>
<feature type="compositionally biased region" description="Polar residues" evidence="1">
    <location>
        <begin position="7"/>
        <end position="21"/>
    </location>
</feature>
<evidence type="ECO:0000313" key="3">
    <source>
        <dbReference type="EMBL" id="KOB65178.1"/>
    </source>
</evidence>
<sequence length="86" mass="9521">MAADIGQLSNLRPNSENVRTTKITKRNETIKPKSVEVITGDGQTLQDGATLGPLLERAKINISCIVREGKPQPKVVWYFNGEEKLD</sequence>
<feature type="region of interest" description="Disordered" evidence="1">
    <location>
        <begin position="1"/>
        <end position="23"/>
    </location>
</feature>
<evidence type="ECO:0000259" key="2">
    <source>
        <dbReference type="PROSITE" id="PS50835"/>
    </source>
</evidence>
<reference evidence="3 4" key="1">
    <citation type="journal article" date="2015" name="Genome Biol. Evol.">
        <title>The genome of winter moth (Operophtera brumata) provides a genomic perspective on sexual dimorphism and phenology.</title>
        <authorList>
            <person name="Derks M.F."/>
            <person name="Smit S."/>
            <person name="Salis L."/>
            <person name="Schijlen E."/>
            <person name="Bossers A."/>
            <person name="Mateman C."/>
            <person name="Pijl A.S."/>
            <person name="de Ridder D."/>
            <person name="Groenen M.A."/>
            <person name="Visser M.E."/>
            <person name="Megens H.J."/>
        </authorList>
    </citation>
    <scope>NUCLEOTIDE SEQUENCE [LARGE SCALE GENOMIC DNA]</scope>
    <source>
        <strain evidence="3">WM2013NL</strain>
        <tissue evidence="3">Head and thorax</tissue>
    </source>
</reference>
<feature type="domain" description="Ig-like" evidence="2">
    <location>
        <begin position="32"/>
        <end position="86"/>
    </location>
</feature>
<accession>A0A0L7KPF5</accession>
<organism evidence="3 4">
    <name type="scientific">Operophtera brumata</name>
    <name type="common">Winter moth</name>
    <name type="synonym">Phalaena brumata</name>
    <dbReference type="NCBI Taxonomy" id="104452"/>
    <lineage>
        <taxon>Eukaryota</taxon>
        <taxon>Metazoa</taxon>
        <taxon>Ecdysozoa</taxon>
        <taxon>Arthropoda</taxon>
        <taxon>Hexapoda</taxon>
        <taxon>Insecta</taxon>
        <taxon>Pterygota</taxon>
        <taxon>Neoptera</taxon>
        <taxon>Endopterygota</taxon>
        <taxon>Lepidoptera</taxon>
        <taxon>Glossata</taxon>
        <taxon>Ditrysia</taxon>
        <taxon>Geometroidea</taxon>
        <taxon>Geometridae</taxon>
        <taxon>Larentiinae</taxon>
        <taxon>Operophtera</taxon>
    </lineage>
</organism>
<proteinExistence type="predicted"/>
<comment type="caution">
    <text evidence="3">The sequence shown here is derived from an EMBL/GenBank/DDBJ whole genome shotgun (WGS) entry which is preliminary data.</text>
</comment>
<feature type="non-terminal residue" evidence="3">
    <location>
        <position position="86"/>
    </location>
</feature>
<dbReference type="Gene3D" id="2.60.40.10">
    <property type="entry name" value="Immunoglobulins"/>
    <property type="match status" value="1"/>
</dbReference>
<dbReference type="InterPro" id="IPR013783">
    <property type="entry name" value="Ig-like_fold"/>
</dbReference>
<dbReference type="AlphaFoldDB" id="A0A0L7KPF5"/>